<feature type="region of interest" description="Disordered" evidence="1">
    <location>
        <begin position="310"/>
        <end position="331"/>
    </location>
</feature>
<dbReference type="VEuPathDB" id="VectorBase:BGLAX_037173"/>
<dbReference type="RefSeq" id="XP_013070950.1">
    <property type="nucleotide sequence ID" value="XM_013215496.2"/>
</dbReference>
<dbReference type="Pfam" id="PF00169">
    <property type="entry name" value="PH"/>
    <property type="match status" value="2"/>
</dbReference>
<dbReference type="InterPro" id="IPR051707">
    <property type="entry name" value="PI-Interact_SigTrans_Reg"/>
</dbReference>
<dbReference type="PANTHER" id="PTHR14336:SF8">
    <property type="entry name" value="PROTEIN OPY1"/>
    <property type="match status" value="1"/>
</dbReference>
<dbReference type="EnsemblMetazoa" id="BGLB037088-RE">
    <property type="protein sequence ID" value="BGLB037088-PE"/>
    <property type="gene ID" value="BGLB037088"/>
</dbReference>
<name>A0A2C9M0G1_BIOGL</name>
<dbReference type="Gene3D" id="2.30.29.30">
    <property type="entry name" value="Pleckstrin-homology domain (PH domain)/Phosphotyrosine-binding domain (PTB)"/>
    <property type="match status" value="2"/>
</dbReference>
<dbReference type="RefSeq" id="XP_055882146.1">
    <property type="nucleotide sequence ID" value="XM_056026171.1"/>
</dbReference>
<feature type="compositionally biased region" description="Basic and acidic residues" evidence="1">
    <location>
        <begin position="313"/>
        <end position="330"/>
    </location>
</feature>
<sequence>MPYQDKQGRHCGFLNIEETEGSGSFCRRFFVLDHNNEKLVYYMDNPDNLPDAWKSPVGEIYIHNISKVSDGAKQRPKVQYCLTITVAGRQYFLQAEEDADKWKWIEAIKNASKIKVPPKLESSSAQKEWRAADVTQEAYITEIAGGVVCKMPIQQSTEIDLESNTDDSESRSSSSGRISPTSSLSRGIGFSRDSGSIQEPNKTGTMQNLKPLKSGYCVKQGAVRKNWKRRFFVLYAQGLSYYKSEQEKQAIRTIPIEDILDVRQSVEGLHPNRDNLFEVRTTKRIFFIQCDTPEEMRGWIDVVNSAMSQKQKHTADRKSMQDGTGRHPLDDELCSGTYPSPIWKHHFMSAREKSSKDTKHQKKSFILW</sequence>
<dbReference type="InterPro" id="IPR011993">
    <property type="entry name" value="PH-like_dom_sf"/>
</dbReference>
<dbReference type="PANTHER" id="PTHR14336">
    <property type="entry name" value="TANDEM PH DOMAIN CONTAINING PROTEIN"/>
    <property type="match status" value="1"/>
</dbReference>
<dbReference type="VEuPathDB" id="VectorBase:BGLB037088"/>
<organism evidence="3 4">
    <name type="scientific">Biomphalaria glabrata</name>
    <name type="common">Bloodfluke planorb</name>
    <name type="synonym">Freshwater snail</name>
    <dbReference type="NCBI Taxonomy" id="6526"/>
    <lineage>
        <taxon>Eukaryota</taxon>
        <taxon>Metazoa</taxon>
        <taxon>Spiralia</taxon>
        <taxon>Lophotrochozoa</taxon>
        <taxon>Mollusca</taxon>
        <taxon>Gastropoda</taxon>
        <taxon>Heterobranchia</taxon>
        <taxon>Euthyneura</taxon>
        <taxon>Panpulmonata</taxon>
        <taxon>Hygrophila</taxon>
        <taxon>Lymnaeoidea</taxon>
        <taxon>Planorbidae</taxon>
        <taxon>Biomphalaria</taxon>
    </lineage>
</organism>
<evidence type="ECO:0000313" key="8">
    <source>
        <dbReference type="RefSeq" id="XP_055882146.1"/>
    </source>
</evidence>
<reference evidence="7" key="2">
    <citation type="submission" date="2023-09" db="UniProtKB">
        <authorList>
            <consortium name="RefSeq"/>
        </authorList>
    </citation>
    <scope>IDENTIFICATION</scope>
</reference>
<reference evidence="3" key="1">
    <citation type="submission" date="2020-05" db="UniProtKB">
        <authorList>
            <consortium name="EnsemblMetazoa"/>
        </authorList>
    </citation>
    <scope>IDENTIFICATION</scope>
    <source>
        <strain evidence="3">BB02</strain>
    </source>
</reference>
<dbReference type="GeneID" id="106058127"/>
<feature type="compositionally biased region" description="Low complexity" evidence="1">
    <location>
        <begin position="171"/>
        <end position="186"/>
    </location>
</feature>
<dbReference type="RefSeq" id="XP_055882167.1">
    <property type="nucleotide sequence ID" value="XM_056026192.1"/>
</dbReference>
<dbReference type="OrthoDB" id="185175at2759"/>
<dbReference type="SUPFAM" id="SSF50729">
    <property type="entry name" value="PH domain-like"/>
    <property type="match status" value="2"/>
</dbReference>
<protein>
    <submittedName>
        <fullName evidence="6 7">Pleckstrin homology domain-containing family A member 1-like isoform X1</fullName>
    </submittedName>
</protein>
<dbReference type="AlphaFoldDB" id="A0A2C9M0G1"/>
<evidence type="ECO:0000313" key="5">
    <source>
        <dbReference type="Proteomes" id="UP001165740"/>
    </source>
</evidence>
<dbReference type="RefSeq" id="XP_013070948.1">
    <property type="nucleotide sequence ID" value="XM_013215494.2"/>
</dbReference>
<evidence type="ECO:0000313" key="3">
    <source>
        <dbReference type="EnsemblMetazoa" id="BGLB037088-PE"/>
    </source>
</evidence>
<dbReference type="OMA" id="CEPSIMD"/>
<dbReference type="Proteomes" id="UP001165740">
    <property type="component" value="Chromosome 1"/>
</dbReference>
<evidence type="ECO:0000256" key="1">
    <source>
        <dbReference type="SAM" id="MobiDB-lite"/>
    </source>
</evidence>
<dbReference type="InterPro" id="IPR001849">
    <property type="entry name" value="PH_domain"/>
</dbReference>
<accession>A0A2C9M0G1</accession>
<evidence type="ECO:0000313" key="9">
    <source>
        <dbReference type="RefSeq" id="XP_055882167.1"/>
    </source>
</evidence>
<gene>
    <name evidence="3" type="primary">106058127</name>
    <name evidence="6 7 8 9" type="synonym">LOC106058127</name>
</gene>
<dbReference type="STRING" id="6526.A0A2C9M0G1"/>
<dbReference type="PROSITE" id="PS50003">
    <property type="entry name" value="PH_DOMAIN"/>
    <property type="match status" value="2"/>
</dbReference>
<evidence type="ECO:0000313" key="6">
    <source>
        <dbReference type="RefSeq" id="XP_013070948.1"/>
    </source>
</evidence>
<dbReference type="FunFam" id="2.30.29.30:FF:000286">
    <property type="entry name" value="PH-protein kinase domain containing protein"/>
    <property type="match status" value="1"/>
</dbReference>
<evidence type="ECO:0000259" key="2">
    <source>
        <dbReference type="PROSITE" id="PS50003"/>
    </source>
</evidence>
<feature type="domain" description="PH" evidence="2">
    <location>
        <begin position="7"/>
        <end position="113"/>
    </location>
</feature>
<dbReference type="EnsemblMetazoa" id="BGLB037088-RA">
    <property type="protein sequence ID" value="BGLB037088-PA"/>
    <property type="gene ID" value="BGLB037088"/>
</dbReference>
<evidence type="ECO:0000313" key="4">
    <source>
        <dbReference type="Proteomes" id="UP000076420"/>
    </source>
</evidence>
<dbReference type="KEGG" id="bgt:106058127"/>
<dbReference type="Proteomes" id="UP000076420">
    <property type="component" value="Unassembled WGS sequence"/>
</dbReference>
<feature type="domain" description="PH" evidence="2">
    <location>
        <begin position="210"/>
        <end position="308"/>
    </location>
</feature>
<keyword evidence="5" id="KW-1185">Reference proteome</keyword>
<evidence type="ECO:0000313" key="7">
    <source>
        <dbReference type="RefSeq" id="XP_013070950.1"/>
    </source>
</evidence>
<feature type="compositionally biased region" description="Polar residues" evidence="1">
    <location>
        <begin position="193"/>
        <end position="208"/>
    </location>
</feature>
<dbReference type="SMART" id="SM00233">
    <property type="entry name" value="PH"/>
    <property type="match status" value="2"/>
</dbReference>
<feature type="region of interest" description="Disordered" evidence="1">
    <location>
        <begin position="159"/>
        <end position="208"/>
    </location>
</feature>
<proteinExistence type="predicted"/>